<keyword evidence="4" id="KW-0479">Metal-binding</keyword>
<evidence type="ECO:0000256" key="3">
    <source>
        <dbReference type="ARBA" id="ARBA00022691"/>
    </source>
</evidence>
<gene>
    <name evidence="9" type="primary">moaA_2</name>
    <name evidence="9" type="ORF">SPSIL_007760</name>
</gene>
<dbReference type="InterPro" id="IPR058240">
    <property type="entry name" value="rSAM_sf"/>
</dbReference>
<feature type="domain" description="Radical SAM core" evidence="7">
    <location>
        <begin position="35"/>
        <end position="174"/>
    </location>
</feature>
<evidence type="ECO:0000259" key="7">
    <source>
        <dbReference type="Pfam" id="PF04055"/>
    </source>
</evidence>
<dbReference type="InterPro" id="IPR013785">
    <property type="entry name" value="Aldolase_TIM"/>
</dbReference>
<dbReference type="InterPro" id="IPR023885">
    <property type="entry name" value="4Fe4S-binding_SPASM_dom"/>
</dbReference>
<dbReference type="Pfam" id="PF13186">
    <property type="entry name" value="SPASM"/>
    <property type="match status" value="1"/>
</dbReference>
<keyword evidence="5" id="KW-0408">Iron</keyword>
<evidence type="ECO:0000313" key="9">
    <source>
        <dbReference type="EMBL" id="XFO64673.1"/>
    </source>
</evidence>
<dbReference type="RefSeq" id="WP_245867657.1">
    <property type="nucleotide sequence ID" value="NZ_CP155573.1"/>
</dbReference>
<evidence type="ECO:0000256" key="6">
    <source>
        <dbReference type="ARBA" id="ARBA00023014"/>
    </source>
</evidence>
<dbReference type="PANTHER" id="PTHR11228:SF7">
    <property type="entry name" value="PQQA PEPTIDE CYCLASE"/>
    <property type="match status" value="1"/>
</dbReference>
<evidence type="ECO:0000259" key="8">
    <source>
        <dbReference type="Pfam" id="PF13186"/>
    </source>
</evidence>
<keyword evidence="2" id="KW-0004">4Fe-4S</keyword>
<evidence type="ECO:0000256" key="1">
    <source>
        <dbReference type="ARBA" id="ARBA00001966"/>
    </source>
</evidence>
<dbReference type="SFLD" id="SFLDG01387">
    <property type="entry name" value="BtrN-like_SPASM_domain_contain"/>
    <property type="match status" value="1"/>
</dbReference>
<dbReference type="InterPro" id="IPR050377">
    <property type="entry name" value="Radical_SAM_PqqE_MftC-like"/>
</dbReference>
<dbReference type="EMBL" id="CP155573">
    <property type="protein sequence ID" value="XFO64673.1"/>
    <property type="molecule type" value="Genomic_DNA"/>
</dbReference>
<dbReference type="SFLD" id="SFLDS00029">
    <property type="entry name" value="Radical_SAM"/>
    <property type="match status" value="1"/>
</dbReference>
<dbReference type="SUPFAM" id="SSF102114">
    <property type="entry name" value="Radical SAM enzymes"/>
    <property type="match status" value="1"/>
</dbReference>
<dbReference type="Gene3D" id="3.20.20.70">
    <property type="entry name" value="Aldolase class I"/>
    <property type="match status" value="1"/>
</dbReference>
<reference evidence="9" key="1">
    <citation type="submission" date="2024-05" db="EMBL/GenBank/DDBJ databases">
        <title>Isolation and characterization of Sporomusa carbonis sp. nov., a carboxydotrophic hydrogenogen in the genus of Sporomusa isolated from a charcoal burning pile.</title>
        <authorList>
            <person name="Boeer T."/>
            <person name="Rosenbaum F."/>
            <person name="Eysell L."/>
            <person name="Mueller V."/>
            <person name="Daniel R."/>
            <person name="Poehlein A."/>
        </authorList>
    </citation>
    <scope>NUCLEOTIDE SEQUENCE [LARGE SCALE GENOMIC DNA]</scope>
    <source>
        <strain evidence="9">DSM 10669</strain>
    </source>
</reference>
<keyword evidence="6" id="KW-0411">Iron-sulfur</keyword>
<dbReference type="InterPro" id="IPR007197">
    <property type="entry name" value="rSAM"/>
</dbReference>
<comment type="cofactor">
    <cofactor evidence="1">
        <name>[4Fe-4S] cluster</name>
        <dbReference type="ChEBI" id="CHEBI:49883"/>
    </cofactor>
</comment>
<name>A0ABZ3IGZ1_9FIRM</name>
<dbReference type="SFLD" id="SFLDG01067">
    <property type="entry name" value="SPASM/twitch_domain_containing"/>
    <property type="match status" value="1"/>
</dbReference>
<proteinExistence type="predicted"/>
<dbReference type="InterPro" id="IPR034391">
    <property type="entry name" value="AdoMet-like_SPASM_containing"/>
</dbReference>
<evidence type="ECO:0000256" key="5">
    <source>
        <dbReference type="ARBA" id="ARBA00023004"/>
    </source>
</evidence>
<dbReference type="PANTHER" id="PTHR11228">
    <property type="entry name" value="RADICAL SAM DOMAIN PROTEIN"/>
    <property type="match status" value="1"/>
</dbReference>
<evidence type="ECO:0000256" key="4">
    <source>
        <dbReference type="ARBA" id="ARBA00022723"/>
    </source>
</evidence>
<protein>
    <submittedName>
        <fullName evidence="9">GTP 3',8-cyclase</fullName>
    </submittedName>
</protein>
<evidence type="ECO:0000256" key="2">
    <source>
        <dbReference type="ARBA" id="ARBA00022485"/>
    </source>
</evidence>
<keyword evidence="3" id="KW-0949">S-adenosyl-L-methionine</keyword>
<dbReference type="Pfam" id="PF04055">
    <property type="entry name" value="Radical_SAM"/>
    <property type="match status" value="1"/>
</dbReference>
<sequence>MSDKVITRITPSGKRTVLGTVLPLDTPFLVQMFPVYACNFQCGYCLHALPREQHGYIADKSFMDMDLYRQCIDDMLHFKNRLKMLRFAGIGEPLLHKHIADMVAFAKTKNVAESVEIVTNGALLTDKLSLELIQAGLDKLRISVQGISAEKYKVVSHVTIDMDEFINKLRFFYQNRGNTKIYIKIIDCALSDKNEELQFFKMFEAVCDSIAIEHLTPTVKGIDYTNLSGGKALAVTQSGNPLIETSICPQPFYMMQINPDGAVVPCCSMAYPVVFRERNMMIPEIWNSEAFLEFRRQLLDGTENVGGVCASCSLYKYGLFPEDRLEPYVEQLKKLISKK</sequence>
<dbReference type="Proteomes" id="UP000216752">
    <property type="component" value="Chromosome"/>
</dbReference>
<evidence type="ECO:0000313" key="10">
    <source>
        <dbReference type="Proteomes" id="UP000216752"/>
    </source>
</evidence>
<accession>A0ABZ3IGZ1</accession>
<dbReference type="CDD" id="cd01335">
    <property type="entry name" value="Radical_SAM"/>
    <property type="match status" value="1"/>
</dbReference>
<keyword evidence="10" id="KW-1185">Reference proteome</keyword>
<organism evidence="9 10">
    <name type="scientific">Sporomusa silvacetica DSM 10669</name>
    <dbReference type="NCBI Taxonomy" id="1123289"/>
    <lineage>
        <taxon>Bacteria</taxon>
        <taxon>Bacillati</taxon>
        <taxon>Bacillota</taxon>
        <taxon>Negativicutes</taxon>
        <taxon>Selenomonadales</taxon>
        <taxon>Sporomusaceae</taxon>
        <taxon>Sporomusa</taxon>
    </lineage>
</organism>
<feature type="domain" description="4Fe4S-binding SPASM" evidence="8">
    <location>
        <begin position="248"/>
        <end position="312"/>
    </location>
</feature>